<comment type="similarity">
    <text evidence="1">Belongs to the CapA family.</text>
</comment>
<dbReference type="SMART" id="SM00854">
    <property type="entry name" value="PGA_cap"/>
    <property type="match status" value="1"/>
</dbReference>
<reference evidence="4 5" key="1">
    <citation type="submission" date="2014-07" db="EMBL/GenBank/DDBJ databases">
        <title>Complete genome sequence of a moderately halophilic bacterium Terribacillus aidingensis MP602, isolated from Cryptomeria fortunei in Tianmu mountain in China.</title>
        <authorList>
            <person name="Wang Y."/>
            <person name="Lu P."/>
            <person name="Zhang L."/>
        </authorList>
    </citation>
    <scope>NUCLEOTIDE SEQUENCE [LARGE SCALE GENOMIC DNA]</scope>
    <source>
        <strain evidence="4 5">MP602</strain>
    </source>
</reference>
<dbReference type="Pfam" id="PF09587">
    <property type="entry name" value="PGA_cap"/>
    <property type="match status" value="1"/>
</dbReference>
<evidence type="ECO:0000256" key="2">
    <source>
        <dbReference type="SAM" id="SignalP"/>
    </source>
</evidence>
<dbReference type="InterPro" id="IPR029052">
    <property type="entry name" value="Metallo-depent_PP-like"/>
</dbReference>
<dbReference type="SUPFAM" id="SSF56300">
    <property type="entry name" value="Metallo-dependent phosphatases"/>
    <property type="match status" value="1"/>
</dbReference>
<gene>
    <name evidence="4" type="ORF">GZ22_01750</name>
</gene>
<keyword evidence="2" id="KW-0732">Signal</keyword>
<protein>
    <submittedName>
        <fullName evidence="4">Capsular biosynthesis protein</fullName>
    </submittedName>
</protein>
<dbReference type="OrthoDB" id="9810906at2"/>
<feature type="signal peptide" evidence="2">
    <location>
        <begin position="1"/>
        <end position="20"/>
    </location>
</feature>
<dbReference type="PROSITE" id="PS51257">
    <property type="entry name" value="PROKAR_LIPOPROTEIN"/>
    <property type="match status" value="1"/>
</dbReference>
<evidence type="ECO:0000259" key="3">
    <source>
        <dbReference type="SMART" id="SM00854"/>
    </source>
</evidence>
<dbReference type="EMBL" id="CP008876">
    <property type="protein sequence ID" value="AIF65506.1"/>
    <property type="molecule type" value="Genomic_DNA"/>
</dbReference>
<dbReference type="InterPro" id="IPR052169">
    <property type="entry name" value="CW_Biosynth-Accessory"/>
</dbReference>
<feature type="domain" description="Capsule synthesis protein CapA" evidence="3">
    <location>
        <begin position="53"/>
        <end position="299"/>
    </location>
</feature>
<proteinExistence type="inferred from homology"/>
<evidence type="ECO:0000313" key="4">
    <source>
        <dbReference type="EMBL" id="AIF65506.1"/>
    </source>
</evidence>
<dbReference type="KEGG" id="tap:GZ22_01750"/>
<organism evidence="4 5">
    <name type="scientific">Terribacillus saccharophilus</name>
    <dbReference type="NCBI Taxonomy" id="361277"/>
    <lineage>
        <taxon>Bacteria</taxon>
        <taxon>Bacillati</taxon>
        <taxon>Bacillota</taxon>
        <taxon>Bacilli</taxon>
        <taxon>Bacillales</taxon>
        <taxon>Bacillaceae</taxon>
        <taxon>Terribacillus</taxon>
    </lineage>
</organism>
<dbReference type="PANTHER" id="PTHR33393">
    <property type="entry name" value="POLYGLUTAMINE SYNTHESIS ACCESSORY PROTEIN RV0574C-RELATED"/>
    <property type="match status" value="1"/>
</dbReference>
<name>A0A075LGS7_9BACI</name>
<sequence>MKIKAFFVALAGLVILTACSGGVPEQQTEAVQAVQQNIVELEPKEMPASQSISITAIGDVLLHSSIYYDAKTKKGYDFDPMFQDVKPYLDSTTLTVANQESIMGGEELGVSTYPTFNSPDEIGNTLKDVGVDVVTMANNHTLDQGEAGVKHAAAQYEKIDMAYTGAYANKEDSEKLTIEKTAEGISVAILSYTYGTNGIAVPNGKDYLVNLIDKQKIKDDISRAKQQADAVIVSLHFGVEYEDDPNKEQKELAQFAADQGATAVLGCHPHVLQPVEWLTGKEGNKTLVIYSLGNFIAAQEETDRRIGAAFQFDIEKDGKTVTAKSPRMLLTYLSFTDWKHYRIQPMYQLPEMKSDYEAKKKHMAKLAPDLSFIETEVSS</sequence>
<dbReference type="GeneID" id="34222335"/>
<dbReference type="CDD" id="cd07381">
    <property type="entry name" value="MPP_CapA"/>
    <property type="match status" value="1"/>
</dbReference>
<dbReference type="HOGENOM" id="CLU_038823_0_2_9"/>
<dbReference type="PANTHER" id="PTHR33393:SF12">
    <property type="entry name" value="CAPSULE BIOSYNTHESIS PROTEIN CAPA"/>
    <property type="match status" value="1"/>
</dbReference>
<dbReference type="AlphaFoldDB" id="A0A075LGS7"/>
<accession>A0A075LGS7</accession>
<dbReference type="RefSeq" id="WP_038558102.1">
    <property type="nucleotide sequence ID" value="NZ_CP008876.1"/>
</dbReference>
<evidence type="ECO:0000256" key="1">
    <source>
        <dbReference type="ARBA" id="ARBA00005662"/>
    </source>
</evidence>
<evidence type="ECO:0000313" key="5">
    <source>
        <dbReference type="Proteomes" id="UP000027980"/>
    </source>
</evidence>
<dbReference type="Proteomes" id="UP000027980">
    <property type="component" value="Chromosome"/>
</dbReference>
<feature type="chain" id="PRO_5038770948" evidence="2">
    <location>
        <begin position="21"/>
        <end position="379"/>
    </location>
</feature>
<dbReference type="Gene3D" id="3.60.21.10">
    <property type="match status" value="1"/>
</dbReference>
<dbReference type="InterPro" id="IPR019079">
    <property type="entry name" value="Capsule_synth_CapA"/>
</dbReference>